<dbReference type="Proteomes" id="UP000324222">
    <property type="component" value="Unassembled WGS sequence"/>
</dbReference>
<sequence>MSQLTEEEDTGGGMVGEQRVVLVWCGLPSLR</sequence>
<name>A0A5B7F5I5_PORTR</name>
<proteinExistence type="predicted"/>
<comment type="caution">
    <text evidence="1">The sequence shown here is derived from an EMBL/GenBank/DDBJ whole genome shotgun (WGS) entry which is preliminary data.</text>
</comment>
<dbReference type="AlphaFoldDB" id="A0A5B7F5I5"/>
<reference evidence="1 2" key="1">
    <citation type="submission" date="2019-05" db="EMBL/GenBank/DDBJ databases">
        <title>Another draft genome of Portunus trituberculatus and its Hox gene families provides insights of decapod evolution.</title>
        <authorList>
            <person name="Jeong J.-H."/>
            <person name="Song I."/>
            <person name="Kim S."/>
            <person name="Choi T."/>
            <person name="Kim D."/>
            <person name="Ryu S."/>
            <person name="Kim W."/>
        </authorList>
    </citation>
    <scope>NUCLEOTIDE SEQUENCE [LARGE SCALE GENOMIC DNA]</scope>
    <source>
        <tissue evidence="1">Muscle</tissue>
    </source>
</reference>
<keyword evidence="2" id="KW-1185">Reference proteome</keyword>
<evidence type="ECO:0000313" key="1">
    <source>
        <dbReference type="EMBL" id="MPC39884.1"/>
    </source>
</evidence>
<protein>
    <submittedName>
        <fullName evidence="1">Uncharacterized protein</fullName>
    </submittedName>
</protein>
<organism evidence="1 2">
    <name type="scientific">Portunus trituberculatus</name>
    <name type="common">Swimming crab</name>
    <name type="synonym">Neptunus trituberculatus</name>
    <dbReference type="NCBI Taxonomy" id="210409"/>
    <lineage>
        <taxon>Eukaryota</taxon>
        <taxon>Metazoa</taxon>
        <taxon>Ecdysozoa</taxon>
        <taxon>Arthropoda</taxon>
        <taxon>Crustacea</taxon>
        <taxon>Multicrustacea</taxon>
        <taxon>Malacostraca</taxon>
        <taxon>Eumalacostraca</taxon>
        <taxon>Eucarida</taxon>
        <taxon>Decapoda</taxon>
        <taxon>Pleocyemata</taxon>
        <taxon>Brachyura</taxon>
        <taxon>Eubrachyura</taxon>
        <taxon>Portunoidea</taxon>
        <taxon>Portunidae</taxon>
        <taxon>Portuninae</taxon>
        <taxon>Portunus</taxon>
    </lineage>
</organism>
<gene>
    <name evidence="1" type="ORF">E2C01_033436</name>
</gene>
<evidence type="ECO:0000313" key="2">
    <source>
        <dbReference type="Proteomes" id="UP000324222"/>
    </source>
</evidence>
<accession>A0A5B7F5I5</accession>
<dbReference type="EMBL" id="VSRR010004508">
    <property type="protein sequence ID" value="MPC39884.1"/>
    <property type="molecule type" value="Genomic_DNA"/>
</dbReference>